<dbReference type="AlphaFoldDB" id="A0AAN8EB95"/>
<keyword evidence="4" id="KW-1185">Reference proteome</keyword>
<evidence type="ECO:0000313" key="4">
    <source>
        <dbReference type="Proteomes" id="UP001316803"/>
    </source>
</evidence>
<dbReference type="InterPro" id="IPR000210">
    <property type="entry name" value="BTB/POZ_dom"/>
</dbReference>
<protein>
    <recommendedName>
        <fullName evidence="2">BTB domain-containing protein</fullName>
    </recommendedName>
</protein>
<comment type="caution">
    <text evidence="3">The sequence shown here is derived from an EMBL/GenBank/DDBJ whole genome shotgun (WGS) entry which is preliminary data.</text>
</comment>
<evidence type="ECO:0000256" key="1">
    <source>
        <dbReference type="SAM" id="MobiDB-lite"/>
    </source>
</evidence>
<evidence type="ECO:0000313" key="3">
    <source>
        <dbReference type="EMBL" id="KAK5949885.1"/>
    </source>
</evidence>
<dbReference type="PANTHER" id="PTHR47843:SF2">
    <property type="entry name" value="BTB DOMAIN-CONTAINING PROTEIN"/>
    <property type="match status" value="1"/>
</dbReference>
<dbReference type="PANTHER" id="PTHR47843">
    <property type="entry name" value="BTB DOMAIN-CONTAINING PROTEIN-RELATED"/>
    <property type="match status" value="1"/>
</dbReference>
<dbReference type="Gene3D" id="3.30.710.10">
    <property type="entry name" value="Potassium Channel Kv1.1, Chain A"/>
    <property type="match status" value="1"/>
</dbReference>
<dbReference type="Proteomes" id="UP001316803">
    <property type="component" value="Unassembled WGS sequence"/>
</dbReference>
<dbReference type="CDD" id="cd18186">
    <property type="entry name" value="BTB_POZ_ZBTB_KLHL-like"/>
    <property type="match status" value="1"/>
</dbReference>
<proteinExistence type="predicted"/>
<dbReference type="InterPro" id="IPR011333">
    <property type="entry name" value="SKP1/BTB/POZ_sf"/>
</dbReference>
<reference evidence="3 4" key="1">
    <citation type="submission" date="2022-12" db="EMBL/GenBank/DDBJ databases">
        <title>Genomic features and morphological characterization of a novel Knufia sp. strain isolated from spacecraft assembly facility.</title>
        <authorList>
            <person name="Teixeira M."/>
            <person name="Chander A.M."/>
            <person name="Stajich J.E."/>
            <person name="Venkateswaran K."/>
        </authorList>
    </citation>
    <scope>NUCLEOTIDE SEQUENCE [LARGE SCALE GENOMIC DNA]</scope>
    <source>
        <strain evidence="3 4">FJI-L2-BK-P2</strain>
    </source>
</reference>
<dbReference type="Pfam" id="PF00651">
    <property type="entry name" value="BTB"/>
    <property type="match status" value="1"/>
</dbReference>
<dbReference type="EMBL" id="JAKLMC020000031">
    <property type="protein sequence ID" value="KAK5949885.1"/>
    <property type="molecule type" value="Genomic_DNA"/>
</dbReference>
<sequence>MSSHKRPASGDAPRDGKSTVKRCSKRASLASSFTQQKIITVCVGPKKKPFQLHRQLLIDKSPYFETRLKACWEGSADKLELDDFSVEGFEIVVDWMYTNEIPERLRCSQERDSDAIVNALHTLLLPAYQAADMLMIADLQNKLVDLEIELFHAEGQTWSIRRVKTLHRLNLAHTPYYDLVIKSSVGTLSNLPLTKRNATTISKSSDNVLRP</sequence>
<dbReference type="SUPFAM" id="SSF54695">
    <property type="entry name" value="POZ domain"/>
    <property type="match status" value="1"/>
</dbReference>
<evidence type="ECO:0000259" key="2">
    <source>
        <dbReference type="PROSITE" id="PS50097"/>
    </source>
</evidence>
<name>A0AAN8EB95_9EURO</name>
<gene>
    <name evidence="3" type="ORF">OHC33_009070</name>
</gene>
<feature type="domain" description="BTB" evidence="2">
    <location>
        <begin position="37"/>
        <end position="101"/>
    </location>
</feature>
<accession>A0AAN8EB95</accession>
<dbReference type="PROSITE" id="PS50097">
    <property type="entry name" value="BTB"/>
    <property type="match status" value="1"/>
</dbReference>
<feature type="region of interest" description="Disordered" evidence="1">
    <location>
        <begin position="1"/>
        <end position="20"/>
    </location>
</feature>
<organism evidence="3 4">
    <name type="scientific">Knufia fluminis</name>
    <dbReference type="NCBI Taxonomy" id="191047"/>
    <lineage>
        <taxon>Eukaryota</taxon>
        <taxon>Fungi</taxon>
        <taxon>Dikarya</taxon>
        <taxon>Ascomycota</taxon>
        <taxon>Pezizomycotina</taxon>
        <taxon>Eurotiomycetes</taxon>
        <taxon>Chaetothyriomycetidae</taxon>
        <taxon>Chaetothyriales</taxon>
        <taxon>Trichomeriaceae</taxon>
        <taxon>Knufia</taxon>
    </lineage>
</organism>